<dbReference type="KEGG" id="salo:EF888_18360"/>
<dbReference type="Gene3D" id="3.30.1780.10">
    <property type="entry name" value="ornithine cyclodeaminase, domain 1"/>
    <property type="match status" value="1"/>
</dbReference>
<accession>A0A316G721</accession>
<comment type="caution">
    <text evidence="1">The sequence shown here is derived from an EMBL/GenBank/DDBJ whole genome shotgun (WGS) entry which is preliminary data.</text>
</comment>
<gene>
    <name evidence="1" type="ORF">C8D95_10547</name>
</gene>
<dbReference type="PANTHER" id="PTHR13812">
    <property type="entry name" value="KETIMINE REDUCTASE MU-CRYSTALLIN"/>
    <property type="match status" value="1"/>
</dbReference>
<dbReference type="SUPFAM" id="SSF51735">
    <property type="entry name" value="NAD(P)-binding Rossmann-fold domains"/>
    <property type="match status" value="1"/>
</dbReference>
<dbReference type="Proteomes" id="UP000245390">
    <property type="component" value="Unassembled WGS sequence"/>
</dbReference>
<dbReference type="AlphaFoldDB" id="A0A316G721"/>
<reference evidence="1 2" key="1">
    <citation type="submission" date="2018-05" db="EMBL/GenBank/DDBJ databases">
        <title>Genomic Encyclopedia of Type Strains, Phase IV (KMG-IV): sequencing the most valuable type-strain genomes for metagenomic binning, comparative biology and taxonomic classification.</title>
        <authorList>
            <person name="Goeker M."/>
        </authorList>
    </citation>
    <scope>NUCLEOTIDE SEQUENCE [LARGE SCALE GENOMIC DNA]</scope>
    <source>
        <strain evidence="1 2">DSM 103371</strain>
    </source>
</reference>
<dbReference type="InterPro" id="IPR003462">
    <property type="entry name" value="ODC_Mu_crystall"/>
</dbReference>
<name>A0A316G721_9RHOB</name>
<dbReference type="Gene3D" id="3.40.50.720">
    <property type="entry name" value="NAD(P)-binding Rossmann-like Domain"/>
    <property type="match status" value="1"/>
</dbReference>
<evidence type="ECO:0000313" key="2">
    <source>
        <dbReference type="Proteomes" id="UP000245390"/>
    </source>
</evidence>
<dbReference type="InterPro" id="IPR036291">
    <property type="entry name" value="NAD(P)-bd_dom_sf"/>
</dbReference>
<dbReference type="GO" id="GO:0005737">
    <property type="term" value="C:cytoplasm"/>
    <property type="evidence" value="ECO:0007669"/>
    <property type="project" value="TreeGrafter"/>
</dbReference>
<dbReference type="PANTHER" id="PTHR13812:SF19">
    <property type="entry name" value="KETIMINE REDUCTASE MU-CRYSTALLIN"/>
    <property type="match status" value="1"/>
</dbReference>
<keyword evidence="2" id="KW-1185">Reference proteome</keyword>
<dbReference type="InterPro" id="IPR023401">
    <property type="entry name" value="ODC_N"/>
</dbReference>
<dbReference type="PIRSF" id="PIRSF001439">
    <property type="entry name" value="CryM"/>
    <property type="match status" value="1"/>
</dbReference>
<dbReference type="EMBL" id="QGGV01000005">
    <property type="protein sequence ID" value="PWK55985.1"/>
    <property type="molecule type" value="Genomic_DNA"/>
</dbReference>
<proteinExistence type="predicted"/>
<protein>
    <submittedName>
        <fullName evidence="1">Ornithine cyclodeaminase</fullName>
    </submittedName>
</protein>
<dbReference type="Pfam" id="PF02423">
    <property type="entry name" value="OCD_Mu_crystall"/>
    <property type="match status" value="1"/>
</dbReference>
<dbReference type="OrthoDB" id="9785971at2"/>
<evidence type="ECO:0000313" key="1">
    <source>
        <dbReference type="EMBL" id="PWK55985.1"/>
    </source>
</evidence>
<sequence length="319" mass="33050">MTDKPIRYLSDETLDGLGIAPREIADAIEAALRGKAAGRLHVTPKSSLLPGEGRYMMSTLAVGNDEDLTVLKTVAVCPDNPAKGLPAINGAILVLDARTGLLLAVMGANWITAHRTAALSAVAARRLADPDSATLAFVGCGVQAHSHLAAVADAYPLRRVLACGRGEANREALLDAARQRGLDAQAATPDEALTEADIVVTSVTLDYTIAPFLDARLLKPNAFAAITDLCIPWTQDSLSAFSTVVVDDLVQERTAERPMLPADLVSGDLTGLVGGEIEPGPTGPRAFAFRGIALGDYAAAALALARAEATGAGTPIGTR</sequence>
<dbReference type="RefSeq" id="WP_109759429.1">
    <property type="nucleotide sequence ID" value="NZ_CP034588.1"/>
</dbReference>
<organism evidence="1 2">
    <name type="scientific">Silicimonas algicola</name>
    <dbReference type="NCBI Taxonomy" id="1826607"/>
    <lineage>
        <taxon>Bacteria</taxon>
        <taxon>Pseudomonadati</taxon>
        <taxon>Pseudomonadota</taxon>
        <taxon>Alphaproteobacteria</taxon>
        <taxon>Rhodobacterales</taxon>
        <taxon>Paracoccaceae</taxon>
    </lineage>
</organism>